<evidence type="ECO:0000256" key="4">
    <source>
        <dbReference type="ARBA" id="ARBA00023163"/>
    </source>
</evidence>
<dbReference type="GO" id="GO:0003677">
    <property type="term" value="F:DNA binding"/>
    <property type="evidence" value="ECO:0007669"/>
    <property type="project" value="UniProtKB-KW"/>
</dbReference>
<dbReference type="SUPFAM" id="SSF101936">
    <property type="entry name" value="DNA-binding pseudobarrel domain"/>
    <property type="match status" value="1"/>
</dbReference>
<dbReference type="EMBL" id="QGKY02002305">
    <property type="protein sequence ID" value="KAF2534076.1"/>
    <property type="molecule type" value="Genomic_DNA"/>
</dbReference>
<organism evidence="7">
    <name type="scientific">Brassica cretica</name>
    <name type="common">Mustard</name>
    <dbReference type="NCBI Taxonomy" id="69181"/>
    <lineage>
        <taxon>Eukaryota</taxon>
        <taxon>Viridiplantae</taxon>
        <taxon>Streptophyta</taxon>
        <taxon>Embryophyta</taxon>
        <taxon>Tracheophyta</taxon>
        <taxon>Spermatophyta</taxon>
        <taxon>Magnoliopsida</taxon>
        <taxon>eudicotyledons</taxon>
        <taxon>Gunneridae</taxon>
        <taxon>Pentapetalae</taxon>
        <taxon>rosids</taxon>
        <taxon>malvids</taxon>
        <taxon>Brassicales</taxon>
        <taxon>Brassicaceae</taxon>
        <taxon>Brassiceae</taxon>
        <taxon>Brassica</taxon>
    </lineage>
</organism>
<reference evidence="7" key="1">
    <citation type="submission" date="2019-12" db="EMBL/GenBank/DDBJ databases">
        <title>Genome sequencing and annotation of Brassica cretica.</title>
        <authorList>
            <person name="Studholme D.J."/>
            <person name="Sarris P.F."/>
        </authorList>
    </citation>
    <scope>NUCLEOTIDE SEQUENCE</scope>
    <source>
        <strain evidence="7">PFS-102/07</strain>
        <tissue evidence="7">Leaf</tissue>
    </source>
</reference>
<protein>
    <recommendedName>
        <fullName evidence="6">TF-B3 domain-containing protein</fullName>
    </recommendedName>
</protein>
<dbReference type="Pfam" id="PF02362">
    <property type="entry name" value="B3"/>
    <property type="match status" value="1"/>
</dbReference>
<evidence type="ECO:0000313" key="7">
    <source>
        <dbReference type="EMBL" id="KAF2534076.1"/>
    </source>
</evidence>
<dbReference type="InterPro" id="IPR003340">
    <property type="entry name" value="B3_DNA-bd"/>
</dbReference>
<evidence type="ECO:0000256" key="2">
    <source>
        <dbReference type="ARBA" id="ARBA00023015"/>
    </source>
</evidence>
<proteinExistence type="predicted"/>
<dbReference type="Gene3D" id="2.40.330.10">
    <property type="entry name" value="DNA-binding pseudobarrel domain"/>
    <property type="match status" value="1"/>
</dbReference>
<name>A0A8S9FP00_BRACR</name>
<keyword evidence="4" id="KW-0804">Transcription</keyword>
<keyword evidence="2" id="KW-0805">Transcription regulation</keyword>
<dbReference type="AlphaFoldDB" id="A0A8S9FP00"/>
<dbReference type="InterPro" id="IPR044800">
    <property type="entry name" value="LEC2-like"/>
</dbReference>
<evidence type="ECO:0000256" key="3">
    <source>
        <dbReference type="ARBA" id="ARBA00023125"/>
    </source>
</evidence>
<comment type="caution">
    <text evidence="7">The sequence shown here is derived from an EMBL/GenBank/DDBJ whole genome shotgun (WGS) entry which is preliminary data.</text>
</comment>
<evidence type="ECO:0000259" key="6">
    <source>
        <dbReference type="Pfam" id="PF02362"/>
    </source>
</evidence>
<dbReference type="PANTHER" id="PTHR31140:SF73">
    <property type="entry name" value="B3 DOMAIN-CONTAINING TRANSCRIPTION FACTOR FUS3"/>
    <property type="match status" value="1"/>
</dbReference>
<dbReference type="GO" id="GO:0005634">
    <property type="term" value="C:nucleus"/>
    <property type="evidence" value="ECO:0007669"/>
    <property type="project" value="UniProtKB-SubCell"/>
</dbReference>
<evidence type="ECO:0000256" key="5">
    <source>
        <dbReference type="ARBA" id="ARBA00023242"/>
    </source>
</evidence>
<comment type="subcellular location">
    <subcellularLocation>
        <location evidence="1">Nucleus</location>
    </subcellularLocation>
</comment>
<keyword evidence="3" id="KW-0238">DNA-binding</keyword>
<sequence>MDEAGYAHDVETKVSALMASVDHLPIFGSGSGHDNGYLSASVPLLGVNWKKRRMPRQRRSSSSFNLLSFPTLPPSSHVPTHLPARKIDTGKLRFLFQKELKNSDVSSLRRMILPKKAAEAHLPALEYKEGIPLEMEDLDGLHVWTFKYRSVMKGRHGRRLRHKTSWKSSGILLAQKSSRPEKPEYPNPDLKIWQIDVFQNASFKSLGLCRLLQYEIYSQTMVSIAVFHILLNTTKNFQLQIHLINVLLKSITHPRSTFNASFTQARRWNCDYKKTKDKVTDIRTGAAKFKEASEADFHGAATPIKKIVNANWPKISNQFSKSFRKLRDLQLKEKLHILI</sequence>
<dbReference type="InterPro" id="IPR015300">
    <property type="entry name" value="DNA-bd_pseudobarrel_sf"/>
</dbReference>
<dbReference type="CDD" id="cd10017">
    <property type="entry name" value="B3_DNA"/>
    <property type="match status" value="1"/>
</dbReference>
<evidence type="ECO:0000256" key="1">
    <source>
        <dbReference type="ARBA" id="ARBA00004123"/>
    </source>
</evidence>
<accession>A0A8S9FP00</accession>
<keyword evidence="5" id="KW-0539">Nucleus</keyword>
<feature type="domain" description="TF-B3" evidence="6">
    <location>
        <begin position="96"/>
        <end position="167"/>
    </location>
</feature>
<dbReference type="PANTHER" id="PTHR31140">
    <property type="entry name" value="B3 DOMAIN-CONTAINING TRANSCRIPTION FACTOR ABI3"/>
    <property type="match status" value="1"/>
</dbReference>
<dbReference type="GO" id="GO:0003700">
    <property type="term" value="F:DNA-binding transcription factor activity"/>
    <property type="evidence" value="ECO:0007669"/>
    <property type="project" value="InterPro"/>
</dbReference>
<gene>
    <name evidence="7" type="ORF">F2Q70_00031946</name>
</gene>